<feature type="signal peptide" evidence="2">
    <location>
        <begin position="1"/>
        <end position="25"/>
    </location>
</feature>
<dbReference type="PANTHER" id="PTHR42928:SF5">
    <property type="entry name" value="BLR1237 PROTEIN"/>
    <property type="match status" value="1"/>
</dbReference>
<organism evidence="3 4">
    <name type="scientific">Oryzisolibacter propanilivorax</name>
    <dbReference type="NCBI Taxonomy" id="1527607"/>
    <lineage>
        <taxon>Bacteria</taxon>
        <taxon>Pseudomonadati</taxon>
        <taxon>Pseudomonadota</taxon>
        <taxon>Betaproteobacteria</taxon>
        <taxon>Burkholderiales</taxon>
        <taxon>Comamonadaceae</taxon>
        <taxon>Oryzisolibacter</taxon>
    </lineage>
</organism>
<name>A0A1G9REY1_9BURK</name>
<gene>
    <name evidence="3" type="ORF">SAMN05428957_103206</name>
</gene>
<protein>
    <submittedName>
        <fullName evidence="3">Tripartite-type tricarboxylate transporter, receptor component TctC</fullName>
    </submittedName>
</protein>
<keyword evidence="3" id="KW-0675">Receptor</keyword>
<dbReference type="CDD" id="cd13578">
    <property type="entry name" value="PBP2_Bug27"/>
    <property type="match status" value="1"/>
</dbReference>
<keyword evidence="2" id="KW-0732">Signal</keyword>
<dbReference type="PIRSF" id="PIRSF017082">
    <property type="entry name" value="YflP"/>
    <property type="match status" value="1"/>
</dbReference>
<dbReference type="OrthoDB" id="8678477at2"/>
<reference evidence="4" key="1">
    <citation type="submission" date="2016-10" db="EMBL/GenBank/DDBJ databases">
        <authorList>
            <person name="Varghese N."/>
            <person name="Submissions S."/>
        </authorList>
    </citation>
    <scope>NUCLEOTIDE SEQUENCE [LARGE SCALE GENOMIC DNA]</scope>
    <source>
        <strain evidence="4">EPL6</strain>
    </source>
</reference>
<evidence type="ECO:0000313" key="3">
    <source>
        <dbReference type="EMBL" id="SDM21387.1"/>
    </source>
</evidence>
<dbReference type="Proteomes" id="UP000198552">
    <property type="component" value="Unassembled WGS sequence"/>
</dbReference>
<evidence type="ECO:0000256" key="2">
    <source>
        <dbReference type="SAM" id="SignalP"/>
    </source>
</evidence>
<comment type="similarity">
    <text evidence="1">Belongs to the UPF0065 (bug) family.</text>
</comment>
<dbReference type="InterPro" id="IPR005064">
    <property type="entry name" value="BUG"/>
</dbReference>
<dbReference type="Gene3D" id="3.40.190.150">
    <property type="entry name" value="Bordetella uptake gene, domain 1"/>
    <property type="match status" value="1"/>
</dbReference>
<sequence length="322" mass="34344">MHHKRAWLVASAALALGAWALPAAAQADRPITIVVGASPGGSTDTLARVIAQSMGATLKRTVLVENKPGAGGNIAAQYVAKSAPDGSTLLMSFTSHTINATLFKKLPFDPVADFTPITMVAQVPSVLVARKNAPFDDVRGLIDYARKHPQKLSFAIGGQGSSLHLASEQFKFATQTDIVNIPYKGTGPALTDLLGADTVDLMFASTINVLPHYKQGTLKFLGVSSLKPLPQFPGLPPIADVVPGYRSEAWFGLFGPAKLPAEVTQQLYGAVRKALESPEYRQRMESEAATVPTMTPAQFSEFVKKDVQFWGDIVKKSGATVE</sequence>
<dbReference type="PANTHER" id="PTHR42928">
    <property type="entry name" value="TRICARBOXYLATE-BINDING PROTEIN"/>
    <property type="match status" value="1"/>
</dbReference>
<evidence type="ECO:0000313" key="4">
    <source>
        <dbReference type="Proteomes" id="UP000198552"/>
    </source>
</evidence>
<dbReference type="RefSeq" id="WP_091568606.1">
    <property type="nucleotide sequence ID" value="NZ_FNHP01000003.1"/>
</dbReference>
<dbReference type="Gene3D" id="3.40.190.10">
    <property type="entry name" value="Periplasmic binding protein-like II"/>
    <property type="match status" value="1"/>
</dbReference>
<proteinExistence type="inferred from homology"/>
<dbReference type="Pfam" id="PF03401">
    <property type="entry name" value="TctC"/>
    <property type="match status" value="1"/>
</dbReference>
<dbReference type="InterPro" id="IPR042100">
    <property type="entry name" value="Bug_dom1"/>
</dbReference>
<evidence type="ECO:0000256" key="1">
    <source>
        <dbReference type="ARBA" id="ARBA00006987"/>
    </source>
</evidence>
<dbReference type="EMBL" id="FNHP01000003">
    <property type="protein sequence ID" value="SDM21387.1"/>
    <property type="molecule type" value="Genomic_DNA"/>
</dbReference>
<dbReference type="STRING" id="1527607.SAMN05428957_103206"/>
<keyword evidence="4" id="KW-1185">Reference proteome</keyword>
<feature type="chain" id="PRO_5011753250" evidence="2">
    <location>
        <begin position="26"/>
        <end position="322"/>
    </location>
</feature>
<accession>A0A1G9REY1</accession>
<dbReference type="AlphaFoldDB" id="A0A1G9REY1"/>